<organism evidence="1 2">
    <name type="scientific">Nepenthes gracilis</name>
    <name type="common">Slender pitcher plant</name>
    <dbReference type="NCBI Taxonomy" id="150966"/>
    <lineage>
        <taxon>Eukaryota</taxon>
        <taxon>Viridiplantae</taxon>
        <taxon>Streptophyta</taxon>
        <taxon>Embryophyta</taxon>
        <taxon>Tracheophyta</taxon>
        <taxon>Spermatophyta</taxon>
        <taxon>Magnoliopsida</taxon>
        <taxon>eudicotyledons</taxon>
        <taxon>Gunneridae</taxon>
        <taxon>Pentapetalae</taxon>
        <taxon>Caryophyllales</taxon>
        <taxon>Nepenthaceae</taxon>
        <taxon>Nepenthes</taxon>
    </lineage>
</organism>
<evidence type="ECO:0000313" key="2">
    <source>
        <dbReference type="Proteomes" id="UP001279734"/>
    </source>
</evidence>
<keyword evidence="2" id="KW-1185">Reference proteome</keyword>
<accession>A0AAD3TCN8</accession>
<name>A0AAD3TCN8_NEPGR</name>
<dbReference type="AlphaFoldDB" id="A0AAD3TCN8"/>
<comment type="caution">
    <text evidence="1">The sequence shown here is derived from an EMBL/GenBank/DDBJ whole genome shotgun (WGS) entry which is preliminary data.</text>
</comment>
<evidence type="ECO:0000313" key="1">
    <source>
        <dbReference type="EMBL" id="GMH26102.1"/>
    </source>
</evidence>
<gene>
    <name evidence="1" type="ORF">Nepgr_027945</name>
</gene>
<sequence>MISLVFPFSFALPLETSDSSTSVLLMEESSGNEQVMVEMGSSGSESVVASGGEHHLGAPVLECQEALGEVDPPLRGGDSSLGRAGPLPDGGKLASTLSRADDWGALTSSYDSGELCGAYIEASGVEAGSVRVGAPTWAKDFTGDCAGDLLVVRDEDGIEAGLNCHFLRASPL</sequence>
<reference evidence="1" key="1">
    <citation type="submission" date="2023-05" db="EMBL/GenBank/DDBJ databases">
        <title>Nepenthes gracilis genome sequencing.</title>
        <authorList>
            <person name="Fukushima K."/>
        </authorList>
    </citation>
    <scope>NUCLEOTIDE SEQUENCE</scope>
    <source>
        <strain evidence="1">SING2019-196</strain>
    </source>
</reference>
<dbReference type="EMBL" id="BSYO01000030">
    <property type="protein sequence ID" value="GMH26102.1"/>
    <property type="molecule type" value="Genomic_DNA"/>
</dbReference>
<protein>
    <submittedName>
        <fullName evidence="1">Uncharacterized protein</fullName>
    </submittedName>
</protein>
<proteinExistence type="predicted"/>
<dbReference type="Proteomes" id="UP001279734">
    <property type="component" value="Unassembled WGS sequence"/>
</dbReference>